<feature type="region of interest" description="Disordered" evidence="1">
    <location>
        <begin position="1"/>
        <end position="27"/>
    </location>
</feature>
<protein>
    <submittedName>
        <fullName evidence="2">Uncharacterized protein</fullName>
    </submittedName>
</protein>
<dbReference type="AlphaFoldDB" id="A0A0D5A029"/>
<name>A0A0D5A029_9HYPH</name>
<sequence>MAVSAYDRTAKADRQGRRELHDGMASEERHIAVMLDRGGTVGKTRQ</sequence>
<evidence type="ECO:0000313" key="2">
    <source>
        <dbReference type="EMBL" id="AJW29892.1"/>
    </source>
</evidence>
<geneLocation type="plasmid" evidence="2">
    <name>pLM19O1</name>
</geneLocation>
<keyword evidence="2" id="KW-0614">Plasmid</keyword>
<feature type="compositionally biased region" description="Basic and acidic residues" evidence="1">
    <location>
        <begin position="8"/>
        <end position="27"/>
    </location>
</feature>
<evidence type="ECO:0000256" key="1">
    <source>
        <dbReference type="SAM" id="MobiDB-lite"/>
    </source>
</evidence>
<accession>A0A0D5A029</accession>
<proteinExistence type="predicted"/>
<reference evidence="2" key="1">
    <citation type="submission" date="2014-09" db="EMBL/GenBank/DDBJ databases">
        <title>The mobilome of the heavy metals and metalloids hypertolerant bacteria from the Lubin copper mine (Poland).</title>
        <authorList>
            <person name="Dziewit L."/>
            <person name="Bartosik D."/>
        </authorList>
    </citation>
    <scope>NUCLEOTIDE SEQUENCE</scope>
    <source>
        <plasmid evidence="2">pLM19O1</plasmid>
    </source>
</reference>
<organism evidence="2">
    <name type="scientific">Ochrobactrum sp. LM19</name>
    <dbReference type="NCBI Taxonomy" id="1449781"/>
    <lineage>
        <taxon>Bacteria</taxon>
        <taxon>Pseudomonadati</taxon>
        <taxon>Pseudomonadota</taxon>
        <taxon>Alphaproteobacteria</taxon>
        <taxon>Hyphomicrobiales</taxon>
        <taxon>Brucellaceae</taxon>
        <taxon>Brucella/Ochrobactrum group</taxon>
        <taxon>Ochrobactrum</taxon>
    </lineage>
</organism>
<gene>
    <name evidence="2" type="ORF">pLM19O1_p22</name>
</gene>
<dbReference type="EMBL" id="KM659091">
    <property type="protein sequence ID" value="AJW29892.1"/>
    <property type="molecule type" value="Genomic_DNA"/>
</dbReference>